<gene>
    <name evidence="1" type="ORF">PHMEG_00026485</name>
</gene>
<reference evidence="2" key="1">
    <citation type="submission" date="2017-03" db="EMBL/GenBank/DDBJ databases">
        <title>Phytopthora megakarya and P. palmivora, two closely related causual agents of cacao black pod achieved similar genome size and gene model numbers by different mechanisms.</title>
        <authorList>
            <person name="Ali S."/>
            <person name="Shao J."/>
            <person name="Larry D.J."/>
            <person name="Kronmiller B."/>
            <person name="Shen D."/>
            <person name="Strem M.D."/>
            <person name="Melnick R.L."/>
            <person name="Guiltinan M.J."/>
            <person name="Tyler B.M."/>
            <person name="Meinhardt L.W."/>
            <person name="Bailey B.A."/>
        </authorList>
    </citation>
    <scope>NUCLEOTIDE SEQUENCE [LARGE SCALE GENOMIC DNA]</scope>
    <source>
        <strain evidence="2">zdho120</strain>
    </source>
</reference>
<dbReference type="Proteomes" id="UP000198211">
    <property type="component" value="Unassembled WGS sequence"/>
</dbReference>
<name>A0A225VAW0_9STRA</name>
<protein>
    <submittedName>
        <fullName evidence="1">Uncharacterized protein</fullName>
    </submittedName>
</protein>
<dbReference type="EMBL" id="NBNE01006448">
    <property type="protein sequence ID" value="OWZ02028.1"/>
    <property type="molecule type" value="Genomic_DNA"/>
</dbReference>
<organism evidence="1 2">
    <name type="scientific">Phytophthora megakarya</name>
    <dbReference type="NCBI Taxonomy" id="4795"/>
    <lineage>
        <taxon>Eukaryota</taxon>
        <taxon>Sar</taxon>
        <taxon>Stramenopiles</taxon>
        <taxon>Oomycota</taxon>
        <taxon>Peronosporomycetes</taxon>
        <taxon>Peronosporales</taxon>
        <taxon>Peronosporaceae</taxon>
        <taxon>Phytophthora</taxon>
    </lineage>
</organism>
<comment type="caution">
    <text evidence="1">The sequence shown here is derived from an EMBL/GenBank/DDBJ whole genome shotgun (WGS) entry which is preliminary data.</text>
</comment>
<proteinExistence type="predicted"/>
<sequence>MKKHQDESVHKFAARVKEIVRLFMELPVNAEVIPEVQQMALSQARYAFDLVGQVRSIKSSM</sequence>
<dbReference type="OrthoDB" id="164906at2759"/>
<keyword evidence="2" id="KW-1185">Reference proteome</keyword>
<evidence type="ECO:0000313" key="1">
    <source>
        <dbReference type="EMBL" id="OWZ02028.1"/>
    </source>
</evidence>
<evidence type="ECO:0000313" key="2">
    <source>
        <dbReference type="Proteomes" id="UP000198211"/>
    </source>
</evidence>
<accession>A0A225VAW0</accession>
<dbReference type="AlphaFoldDB" id="A0A225VAW0"/>